<dbReference type="Proteomes" id="UP000713596">
    <property type="component" value="Unassembled WGS sequence"/>
</dbReference>
<dbReference type="EMBL" id="JAHLFP010000039">
    <property type="protein sequence ID" value="MBU3806254.1"/>
    <property type="molecule type" value="Genomic_DNA"/>
</dbReference>
<dbReference type="GO" id="GO:0016651">
    <property type="term" value="F:oxidoreductase activity, acting on NAD(P)H"/>
    <property type="evidence" value="ECO:0007669"/>
    <property type="project" value="UniProtKB-ARBA"/>
</dbReference>
<dbReference type="InterPro" id="IPR051285">
    <property type="entry name" value="NADH_oxidoreductase_modular"/>
</dbReference>
<dbReference type="InterPro" id="IPR045761">
    <property type="entry name" value="ODP_dom"/>
</dbReference>
<reference evidence="6" key="1">
    <citation type="journal article" date="2021" name="PeerJ">
        <title>Extensive microbial diversity within the chicken gut microbiome revealed by metagenomics and culture.</title>
        <authorList>
            <person name="Gilroy R."/>
            <person name="Ravi A."/>
            <person name="Getino M."/>
            <person name="Pursley I."/>
            <person name="Horton D.L."/>
            <person name="Alikhan N.F."/>
            <person name="Baker D."/>
            <person name="Gharbi K."/>
            <person name="Hall N."/>
            <person name="Watson M."/>
            <person name="Adriaenssens E.M."/>
            <person name="Foster-Nyarko E."/>
            <person name="Jarju S."/>
            <person name="Secka A."/>
            <person name="Antonio M."/>
            <person name="Oren A."/>
            <person name="Chaudhuri R.R."/>
            <person name="La Ragione R."/>
            <person name="Hildebrand F."/>
            <person name="Pallen M.J."/>
        </authorList>
    </citation>
    <scope>NUCLEOTIDE SEQUENCE</scope>
    <source>
        <strain evidence="6">B5_2728</strain>
    </source>
</reference>
<comment type="cofactor">
    <cofactor evidence="1">
        <name>Fe cation</name>
        <dbReference type="ChEBI" id="CHEBI:24875"/>
    </cofactor>
</comment>
<evidence type="ECO:0000259" key="5">
    <source>
        <dbReference type="PROSITE" id="PS50902"/>
    </source>
</evidence>
<dbReference type="Pfam" id="PF00258">
    <property type="entry name" value="Flavodoxin_1"/>
    <property type="match status" value="1"/>
</dbReference>
<dbReference type="InterPro" id="IPR036866">
    <property type="entry name" value="RibonucZ/Hydroxyglut_hydro"/>
</dbReference>
<sequence>MHCVRSISDSLMWIGGSDRRLSLFENLFPIPQGVSYNSYLILDEKTAVLDTVDSSISHQFMENLSHGLNGRPLDYLILNHMEPDHCATIQDLFYRFPNMVLVGNAKTFTILKQFHRDMDLTERTLVVKEGDTLTLGKHTLQFFMAPMVHWPEVMLSYEQTTGTLFSADAFGSFGALDGAIFDDELDLAKQWLAEGRRYYGNIVGKYGLQVQAALKKLSGLTIKTICPLHGIIWRSNLNYLLEKYSAWSSYTAEEKAVAIFYGSMYGNTQNAANYMAHRLGQLGVTNVAVYDVSKTDVSYMISEIFRCSHLVFASPTYNNGIYPAMDNLLHDMQALGLQNRTIGLIENGTWAPTCGKSMQAALASMKNMTQLEPMVAIRSSVSEENRETMDVLCQNMLESM</sequence>
<evidence type="ECO:0000256" key="3">
    <source>
        <dbReference type="ARBA" id="ARBA00022448"/>
    </source>
</evidence>
<dbReference type="AlphaFoldDB" id="A0A948T367"/>
<protein>
    <submittedName>
        <fullName evidence="6">FprA family A-type flavoprotein</fullName>
    </submittedName>
</protein>
<evidence type="ECO:0000313" key="7">
    <source>
        <dbReference type="Proteomes" id="UP000713596"/>
    </source>
</evidence>
<comment type="caution">
    <text evidence="6">The sequence shown here is derived from an EMBL/GenBank/DDBJ whole genome shotgun (WGS) entry which is preliminary data.</text>
</comment>
<dbReference type="InterPro" id="IPR008254">
    <property type="entry name" value="Flavodoxin/NO_synth"/>
</dbReference>
<dbReference type="Gene3D" id="3.40.50.360">
    <property type="match status" value="1"/>
</dbReference>
<dbReference type="CDD" id="cd07709">
    <property type="entry name" value="flavodiiron_proteins_MBL-fold"/>
    <property type="match status" value="1"/>
</dbReference>
<reference evidence="6" key="2">
    <citation type="submission" date="2021-04" db="EMBL/GenBank/DDBJ databases">
        <authorList>
            <person name="Gilroy R."/>
        </authorList>
    </citation>
    <scope>NUCLEOTIDE SEQUENCE</scope>
    <source>
        <strain evidence="6">B5_2728</strain>
    </source>
</reference>
<dbReference type="GO" id="GO:0046872">
    <property type="term" value="F:metal ion binding"/>
    <property type="evidence" value="ECO:0007669"/>
    <property type="project" value="InterPro"/>
</dbReference>
<dbReference type="PIRSF" id="PIRSF005243">
    <property type="entry name" value="ROO"/>
    <property type="match status" value="1"/>
</dbReference>
<organism evidence="6 7">
    <name type="scientific">Candidatus Allofournierella pullistercoris</name>
    <dbReference type="NCBI Taxonomy" id="2838597"/>
    <lineage>
        <taxon>Bacteria</taxon>
        <taxon>Bacillati</taxon>
        <taxon>Bacillota</taxon>
        <taxon>Clostridia</taxon>
        <taxon>Eubacteriales</taxon>
        <taxon>Oscillospiraceae</taxon>
        <taxon>Allofournierella</taxon>
    </lineage>
</organism>
<name>A0A948T367_9FIRM</name>
<dbReference type="Pfam" id="PF19583">
    <property type="entry name" value="ODP"/>
    <property type="match status" value="1"/>
</dbReference>
<dbReference type="GO" id="GO:0010181">
    <property type="term" value="F:FMN binding"/>
    <property type="evidence" value="ECO:0007669"/>
    <property type="project" value="InterPro"/>
</dbReference>
<dbReference type="SUPFAM" id="SSF52218">
    <property type="entry name" value="Flavoproteins"/>
    <property type="match status" value="1"/>
</dbReference>
<dbReference type="InterPro" id="IPR016440">
    <property type="entry name" value="Rubredoxin-O_OxRdtase"/>
</dbReference>
<feature type="domain" description="Flavodoxin-like" evidence="5">
    <location>
        <begin position="257"/>
        <end position="397"/>
    </location>
</feature>
<dbReference type="SMART" id="SM00849">
    <property type="entry name" value="Lactamase_B"/>
    <property type="match status" value="1"/>
</dbReference>
<dbReference type="InterPro" id="IPR029039">
    <property type="entry name" value="Flavoprotein-like_sf"/>
</dbReference>
<accession>A0A948T367</accession>
<dbReference type="InterPro" id="IPR001279">
    <property type="entry name" value="Metallo-B-lactamas"/>
</dbReference>
<dbReference type="SUPFAM" id="SSF56281">
    <property type="entry name" value="Metallo-hydrolase/oxidoreductase"/>
    <property type="match status" value="1"/>
</dbReference>
<keyword evidence="3" id="KW-0813">Transport</keyword>
<keyword evidence="4" id="KW-0249">Electron transport</keyword>
<evidence type="ECO:0000313" key="6">
    <source>
        <dbReference type="EMBL" id="MBU3806254.1"/>
    </source>
</evidence>
<gene>
    <name evidence="6" type="ORF">H9882_05110</name>
</gene>
<dbReference type="PROSITE" id="PS50902">
    <property type="entry name" value="FLAVODOXIN_LIKE"/>
    <property type="match status" value="1"/>
</dbReference>
<evidence type="ECO:0000256" key="2">
    <source>
        <dbReference type="ARBA" id="ARBA00007121"/>
    </source>
</evidence>
<evidence type="ECO:0000256" key="4">
    <source>
        <dbReference type="ARBA" id="ARBA00022982"/>
    </source>
</evidence>
<dbReference type="GO" id="GO:0009055">
    <property type="term" value="F:electron transfer activity"/>
    <property type="evidence" value="ECO:0007669"/>
    <property type="project" value="InterPro"/>
</dbReference>
<comment type="similarity">
    <text evidence="2">In the N-terminal section; belongs to the zinc metallo-hydrolase group 3 family.</text>
</comment>
<evidence type="ECO:0000256" key="1">
    <source>
        <dbReference type="ARBA" id="ARBA00001962"/>
    </source>
</evidence>
<dbReference type="PANTHER" id="PTHR32145:SF20">
    <property type="entry name" value="FLAVOPROTEIN"/>
    <property type="match status" value="1"/>
</dbReference>
<dbReference type="Gene3D" id="3.60.15.10">
    <property type="entry name" value="Ribonuclease Z/Hydroxyacylglutathione hydrolase-like"/>
    <property type="match status" value="1"/>
</dbReference>
<dbReference type="PANTHER" id="PTHR32145">
    <property type="entry name" value="DIFLAVIN FLAVOPROTEIN A 2-RELATED"/>
    <property type="match status" value="1"/>
</dbReference>
<proteinExistence type="inferred from homology"/>